<dbReference type="InterPro" id="IPR045275">
    <property type="entry name" value="MscS_archaea/bacteria_type"/>
</dbReference>
<dbReference type="PROSITE" id="PS01246">
    <property type="entry name" value="UPF0003"/>
    <property type="match status" value="1"/>
</dbReference>
<reference evidence="9 10" key="1">
    <citation type="submission" date="2020-10" db="EMBL/GenBank/DDBJ databases">
        <title>Blautia liquoris sp.nov., isolated from the mud in a fermentation cellar used for the production of Chinese strong-flavoured liquor.</title>
        <authorList>
            <person name="Lu L."/>
        </authorList>
    </citation>
    <scope>NUCLEOTIDE SEQUENCE [LARGE SCALE GENOMIC DNA]</scope>
    <source>
        <strain evidence="9 10">LZLJ-3</strain>
    </source>
</reference>
<comment type="subcellular location">
    <subcellularLocation>
        <location evidence="1">Cell membrane</location>
        <topology evidence="1">Multi-pass membrane protein</topology>
    </subcellularLocation>
</comment>
<evidence type="ECO:0000256" key="5">
    <source>
        <dbReference type="ARBA" id="ARBA00022989"/>
    </source>
</evidence>
<evidence type="ECO:0000256" key="2">
    <source>
        <dbReference type="ARBA" id="ARBA00008017"/>
    </source>
</evidence>
<keyword evidence="6 7" id="KW-0472">Membrane</keyword>
<evidence type="ECO:0000256" key="6">
    <source>
        <dbReference type="ARBA" id="ARBA00023136"/>
    </source>
</evidence>
<dbReference type="InterPro" id="IPR011014">
    <property type="entry name" value="MscS_channel_TM-2"/>
</dbReference>
<dbReference type="KEGG" id="bliq:INP51_09760"/>
<feature type="transmembrane region" description="Helical" evidence="7">
    <location>
        <begin position="59"/>
        <end position="81"/>
    </location>
</feature>
<dbReference type="Gene3D" id="3.30.70.100">
    <property type="match status" value="1"/>
</dbReference>
<feature type="transmembrane region" description="Helical" evidence="7">
    <location>
        <begin position="93"/>
        <end position="122"/>
    </location>
</feature>
<dbReference type="EMBL" id="CP063304">
    <property type="protein sequence ID" value="QOV18307.1"/>
    <property type="molecule type" value="Genomic_DNA"/>
</dbReference>
<evidence type="ECO:0000259" key="8">
    <source>
        <dbReference type="Pfam" id="PF00924"/>
    </source>
</evidence>
<dbReference type="InterPro" id="IPR006686">
    <property type="entry name" value="MscS_channel_CS"/>
</dbReference>
<organism evidence="9 10">
    <name type="scientific">Blautia liquoris</name>
    <dbReference type="NCBI Taxonomy" id="2779518"/>
    <lineage>
        <taxon>Bacteria</taxon>
        <taxon>Bacillati</taxon>
        <taxon>Bacillota</taxon>
        <taxon>Clostridia</taxon>
        <taxon>Lachnospirales</taxon>
        <taxon>Lachnospiraceae</taxon>
        <taxon>Blautia</taxon>
    </lineage>
</organism>
<gene>
    <name evidence="9" type="ORF">INP51_09760</name>
</gene>
<keyword evidence="10" id="KW-1185">Reference proteome</keyword>
<dbReference type="SUPFAM" id="SSF82689">
    <property type="entry name" value="Mechanosensitive channel protein MscS (YggB), C-terminal domain"/>
    <property type="match status" value="1"/>
</dbReference>
<protein>
    <submittedName>
        <fullName evidence="9">Mechanosensitive ion channel</fullName>
    </submittedName>
</protein>
<dbReference type="RefSeq" id="WP_193734669.1">
    <property type="nucleotide sequence ID" value="NZ_CP063304.1"/>
</dbReference>
<keyword evidence="5 7" id="KW-1133">Transmembrane helix</keyword>
<feature type="domain" description="Mechanosensitive ion channel MscS" evidence="8">
    <location>
        <begin position="110"/>
        <end position="176"/>
    </location>
</feature>
<evidence type="ECO:0000256" key="1">
    <source>
        <dbReference type="ARBA" id="ARBA00004651"/>
    </source>
</evidence>
<keyword evidence="4 7" id="KW-0812">Transmembrane</keyword>
<dbReference type="Pfam" id="PF00924">
    <property type="entry name" value="MS_channel_2nd"/>
    <property type="match status" value="1"/>
</dbReference>
<dbReference type="InterPro" id="IPR010920">
    <property type="entry name" value="LSM_dom_sf"/>
</dbReference>
<evidence type="ECO:0000313" key="10">
    <source>
        <dbReference type="Proteomes" id="UP000593601"/>
    </source>
</evidence>
<dbReference type="InterPro" id="IPR006685">
    <property type="entry name" value="MscS_channel_2nd"/>
</dbReference>
<dbReference type="InterPro" id="IPR011066">
    <property type="entry name" value="MscS_channel_C_sf"/>
</dbReference>
<dbReference type="Gene3D" id="2.30.30.60">
    <property type="match status" value="1"/>
</dbReference>
<comment type="similarity">
    <text evidence="2">Belongs to the MscS (TC 1.A.23) family.</text>
</comment>
<dbReference type="InterPro" id="IPR023408">
    <property type="entry name" value="MscS_beta-dom_sf"/>
</dbReference>
<dbReference type="GO" id="GO:0005886">
    <property type="term" value="C:plasma membrane"/>
    <property type="evidence" value="ECO:0007669"/>
    <property type="project" value="UniProtKB-SubCell"/>
</dbReference>
<dbReference type="Proteomes" id="UP000593601">
    <property type="component" value="Chromosome"/>
</dbReference>
<sequence length="275" mass="30956">MTIWDTIQDWMSKTGMSALEFLAKILLAVIVYFVISKITGKVCDNLRKNMQRFHVEPSAAGFLVSLVRYFVLAFTIITIILKLDLVKESSITALLASAGVAVSLALQGGLSNLAGGMLILFLKPFKAGDYIISSSDQVEGTVKKIEMYYTTIVTGDNQVIKIPNSNLTNHTITNVTAMDKRRLEIKIAVSGESDLLKVKKLFLELVDEEPRFLKDQREFFVDELDGRAVIAGFHAWTKSSDYSKLRWDMLERIKIRMDEEGIRMADNELGVHLRE</sequence>
<dbReference type="PANTHER" id="PTHR30221">
    <property type="entry name" value="SMALL-CONDUCTANCE MECHANOSENSITIVE CHANNEL"/>
    <property type="match status" value="1"/>
</dbReference>
<dbReference type="AlphaFoldDB" id="A0A7M2RFF9"/>
<proteinExistence type="inferred from homology"/>
<name>A0A7M2RFF9_9FIRM</name>
<dbReference type="GO" id="GO:0008381">
    <property type="term" value="F:mechanosensitive monoatomic ion channel activity"/>
    <property type="evidence" value="ECO:0007669"/>
    <property type="project" value="InterPro"/>
</dbReference>
<dbReference type="SUPFAM" id="SSF50182">
    <property type="entry name" value="Sm-like ribonucleoproteins"/>
    <property type="match status" value="1"/>
</dbReference>
<dbReference type="Gene3D" id="1.10.287.1260">
    <property type="match status" value="1"/>
</dbReference>
<evidence type="ECO:0000313" key="9">
    <source>
        <dbReference type="EMBL" id="QOV18307.1"/>
    </source>
</evidence>
<dbReference type="SUPFAM" id="SSF82861">
    <property type="entry name" value="Mechanosensitive channel protein MscS (YggB), transmembrane region"/>
    <property type="match status" value="1"/>
</dbReference>
<evidence type="ECO:0000256" key="7">
    <source>
        <dbReference type="SAM" id="Phobius"/>
    </source>
</evidence>
<feature type="transmembrane region" description="Helical" evidence="7">
    <location>
        <begin position="21"/>
        <end position="39"/>
    </location>
</feature>
<evidence type="ECO:0000256" key="3">
    <source>
        <dbReference type="ARBA" id="ARBA00022475"/>
    </source>
</evidence>
<evidence type="ECO:0000256" key="4">
    <source>
        <dbReference type="ARBA" id="ARBA00022692"/>
    </source>
</evidence>
<keyword evidence="3" id="KW-1003">Cell membrane</keyword>
<dbReference type="PANTHER" id="PTHR30221:SF1">
    <property type="entry name" value="SMALL-CONDUCTANCE MECHANOSENSITIVE CHANNEL"/>
    <property type="match status" value="1"/>
</dbReference>
<accession>A0A7M2RFF9</accession>